<dbReference type="STRING" id="143223.SAMN05878281_0568"/>
<organism evidence="1 2">
    <name type="scientific">Salegentibacter salegens</name>
    <dbReference type="NCBI Taxonomy" id="143223"/>
    <lineage>
        <taxon>Bacteria</taxon>
        <taxon>Pseudomonadati</taxon>
        <taxon>Bacteroidota</taxon>
        <taxon>Flavobacteriia</taxon>
        <taxon>Flavobacteriales</taxon>
        <taxon>Flavobacteriaceae</taxon>
        <taxon>Salegentibacter</taxon>
    </lineage>
</organism>
<accession>A0A1M7IIT1</accession>
<dbReference type="OrthoDB" id="9779211at2"/>
<sequence>MKTLWFSILMYFLFFDNPIFSQNGIETCEAFLEGNMLVLSNNHIERKWMWNKGDIIPFSLTNIKKDKTLLFKDSPPAVHHGGMAFLKNEDFQIIKIEDDIIGGLPGHLQVIIINRYRAGVDVKKVFTIFPDTPAISIDHYLKYSVLPNAVKADKKGATGIEERNDRKIEGSFLDYYALDQKHWSMKFVEFRDRTDENNNLVDENEIIPYFEEKNYKGNLLLAHNLVNDFNFFILKEAPNYISQVNYPGYDFTVSNSKISIPFSGFMSVNADHEWVKGYTITIGVGGNEEDNLFALRKYLNNSIIYEPDTYEMIMMNTWGDRGQDSKINESFILKELEHAKRLGITHFQIDDGWQEGLSKNSSIQSDGLWGEWSPEHWKPNKERFPNGFKKILISAEEKDIRLGLWFHPSNVNDYKTWKTDANILVKIYESTGINYFKIDGIKIPNKKAEINLTNFFKEVKKATNGKVFFNLDLTADTRGGYFMFRDAGNLFLENRYTDFGNYFPFQTLRNLWMLSKYFPPQLLQVEFLNKWRNMKRYDPNDPFAPGNYDFDYLFATTIMGQPLAWMEASNLPEEAFESAPFIKKYKSLMVDIHQGLIMPLGKMPDGRSWTGFQAIQDETGYLLVFRENSNKEREELEMFIPDGSKVEFDIIYSNAQEYDIEMSESGEADVFLSKINSFMLCKYQIKK</sequence>
<protein>
    <submittedName>
        <fullName evidence="1">Melibiase</fullName>
    </submittedName>
</protein>
<dbReference type="InterPro" id="IPR013785">
    <property type="entry name" value="Aldolase_TIM"/>
</dbReference>
<evidence type="ECO:0000313" key="1">
    <source>
        <dbReference type="EMBL" id="SHM40565.1"/>
    </source>
</evidence>
<proteinExistence type="predicted"/>
<dbReference type="RefSeq" id="WP_079733885.1">
    <property type="nucleotide sequence ID" value="NZ_LT670848.1"/>
</dbReference>
<reference evidence="2" key="1">
    <citation type="submission" date="2016-11" db="EMBL/GenBank/DDBJ databases">
        <authorList>
            <person name="Varghese N."/>
            <person name="Submissions S."/>
        </authorList>
    </citation>
    <scope>NUCLEOTIDE SEQUENCE [LARGE SCALE GENOMIC DNA]</scope>
    <source>
        <strain evidence="2">ACAM 48</strain>
    </source>
</reference>
<dbReference type="InterPro" id="IPR017853">
    <property type="entry name" value="GH"/>
</dbReference>
<name>A0A1M7IIT1_9FLAO</name>
<keyword evidence="2" id="KW-1185">Reference proteome</keyword>
<dbReference type="EMBL" id="LT670848">
    <property type="protein sequence ID" value="SHM40565.1"/>
    <property type="molecule type" value="Genomic_DNA"/>
</dbReference>
<dbReference type="SUPFAM" id="SSF51445">
    <property type="entry name" value="(Trans)glycosidases"/>
    <property type="match status" value="1"/>
</dbReference>
<dbReference type="Proteomes" id="UP000190235">
    <property type="component" value="Chromosome I"/>
</dbReference>
<evidence type="ECO:0000313" key="2">
    <source>
        <dbReference type="Proteomes" id="UP000190235"/>
    </source>
</evidence>
<dbReference type="Pfam" id="PF02065">
    <property type="entry name" value="Melibiase"/>
    <property type="match status" value="1"/>
</dbReference>
<dbReference type="AlphaFoldDB" id="A0A1M7IIT1"/>
<dbReference type="Gene3D" id="3.20.20.70">
    <property type="entry name" value="Aldolase class I"/>
    <property type="match status" value="1"/>
</dbReference>
<gene>
    <name evidence="1" type="ORF">SAMN05878281_0568</name>
</gene>